<feature type="region of interest" description="Disordered" evidence="1">
    <location>
        <begin position="19"/>
        <end position="126"/>
    </location>
</feature>
<evidence type="ECO:0000313" key="3">
    <source>
        <dbReference type="EMBL" id="MDC0721230.1"/>
    </source>
</evidence>
<reference evidence="3 4" key="1">
    <citation type="submission" date="2022-11" db="EMBL/GenBank/DDBJ databases">
        <title>Minimal conservation of predation-associated metabolite biosynthetic gene clusters underscores biosynthetic potential of Myxococcota including descriptions for ten novel species: Archangium lansinium sp. nov., Myxococcus landrumus sp. nov., Nannocystis bai.</title>
        <authorList>
            <person name="Ahearne A."/>
            <person name="Stevens C."/>
            <person name="Dowd S."/>
        </authorList>
    </citation>
    <scope>NUCLEOTIDE SEQUENCE [LARGE SCALE GENOMIC DNA]</scope>
    <source>
        <strain evidence="3 4">BB15-2</strain>
    </source>
</reference>
<accession>A0ABT5E6B7</accession>
<organism evidence="3 4">
    <name type="scientific">Nannocystis bainbridge</name>
    <dbReference type="NCBI Taxonomy" id="2995303"/>
    <lineage>
        <taxon>Bacteria</taxon>
        <taxon>Pseudomonadati</taxon>
        <taxon>Myxococcota</taxon>
        <taxon>Polyangia</taxon>
        <taxon>Nannocystales</taxon>
        <taxon>Nannocystaceae</taxon>
        <taxon>Nannocystis</taxon>
    </lineage>
</organism>
<name>A0ABT5E6B7_9BACT</name>
<evidence type="ECO:0000313" key="4">
    <source>
        <dbReference type="Proteomes" id="UP001221686"/>
    </source>
</evidence>
<gene>
    <name evidence="3" type="ORF">POL25_30265</name>
</gene>
<feature type="compositionally biased region" description="Low complexity" evidence="1">
    <location>
        <begin position="24"/>
        <end position="119"/>
    </location>
</feature>
<dbReference type="Proteomes" id="UP001221686">
    <property type="component" value="Unassembled WGS sequence"/>
</dbReference>
<sequence>MQRLTTIAVVVTGFAVAACPGNQGTMTTDTSDPTGDPSGGTAVDPTGTSATGSTTEGDPPTTASATSLPASATDPATSTTTTGEPGTTTVFTTDDSTTTVNPGTTTTTTTTTGEPACGDQPPTPAGPDVVLAPEFAGLYTTYELGQVPGIPVDSRLGGCVISNEDPNLLLVAGDSETATGKVWAIEVVRGDCDHIVGFNGVAQVVADTPYVDANLALVDSGLMFYTAWPINQIGQLLPGQMAPAVTTDMASLGVVNSVSGLGFVPPGFADAGGMRTITWPGGNWYHLDRTANGNTFTLANAQQTATLQFGPGGFAYVPKGSPGFDVDHLIVSEWSAGTVGVYQVDAQGDPLAESRKDFYLDFPSPWGAYFEPLTGDFMFLTWGAGQDRIYIVQGFEAPPPIPQ</sequence>
<keyword evidence="2" id="KW-0732">Signal</keyword>
<feature type="chain" id="PRO_5045093108" evidence="2">
    <location>
        <begin position="18"/>
        <end position="403"/>
    </location>
</feature>
<keyword evidence="4" id="KW-1185">Reference proteome</keyword>
<dbReference type="RefSeq" id="WP_272089732.1">
    <property type="nucleotide sequence ID" value="NZ_JAQNDL010000003.1"/>
</dbReference>
<evidence type="ECO:0000256" key="2">
    <source>
        <dbReference type="SAM" id="SignalP"/>
    </source>
</evidence>
<evidence type="ECO:0000256" key="1">
    <source>
        <dbReference type="SAM" id="MobiDB-lite"/>
    </source>
</evidence>
<dbReference type="PROSITE" id="PS51257">
    <property type="entry name" value="PROKAR_LIPOPROTEIN"/>
    <property type="match status" value="1"/>
</dbReference>
<dbReference type="EMBL" id="JAQNDL010000003">
    <property type="protein sequence ID" value="MDC0721230.1"/>
    <property type="molecule type" value="Genomic_DNA"/>
</dbReference>
<protein>
    <submittedName>
        <fullName evidence="3">Uncharacterized protein</fullName>
    </submittedName>
</protein>
<comment type="caution">
    <text evidence="3">The sequence shown here is derived from an EMBL/GenBank/DDBJ whole genome shotgun (WGS) entry which is preliminary data.</text>
</comment>
<proteinExistence type="predicted"/>
<feature type="signal peptide" evidence="2">
    <location>
        <begin position="1"/>
        <end position="17"/>
    </location>
</feature>